<evidence type="ECO:0000313" key="1">
    <source>
        <dbReference type="EMBL" id="KAA0010784.1"/>
    </source>
</evidence>
<protein>
    <submittedName>
        <fullName evidence="1">Uncharacterized protein</fullName>
    </submittedName>
</protein>
<comment type="caution">
    <text evidence="1">The sequence shown here is derived from an EMBL/GenBank/DDBJ whole genome shotgun (WGS) entry which is preliminary data.</text>
</comment>
<gene>
    <name evidence="1" type="ORF">F0A17_16345</name>
</gene>
<dbReference type="EMBL" id="VTPY01000006">
    <property type="protein sequence ID" value="KAA0010784.1"/>
    <property type="molecule type" value="Genomic_DNA"/>
</dbReference>
<evidence type="ECO:0000313" key="2">
    <source>
        <dbReference type="Proteomes" id="UP000486760"/>
    </source>
</evidence>
<name>A0A7V7FYR4_9GAMM</name>
<organism evidence="1 2">
    <name type="scientific">Billgrantia pellis</name>
    <dbReference type="NCBI Taxonomy" id="2606936"/>
    <lineage>
        <taxon>Bacteria</taxon>
        <taxon>Pseudomonadati</taxon>
        <taxon>Pseudomonadota</taxon>
        <taxon>Gammaproteobacteria</taxon>
        <taxon>Oceanospirillales</taxon>
        <taxon>Halomonadaceae</taxon>
        <taxon>Billgrantia</taxon>
    </lineage>
</organism>
<keyword evidence="2" id="KW-1185">Reference proteome</keyword>
<dbReference type="AlphaFoldDB" id="A0A7V7FYR4"/>
<sequence>MMYADLIDAEDFRERLVALGIDLPADADPDESARLAAQQHARSAVPGLSTLVAELGTQLGVMQPEVREALERRLRAALGETRSSNALLRK</sequence>
<reference evidence="1 2" key="1">
    <citation type="submission" date="2019-08" db="EMBL/GenBank/DDBJ databases">
        <title>Bioinformatics analysis of the strain L3 and L5.</title>
        <authorList>
            <person name="Li X."/>
        </authorList>
    </citation>
    <scope>NUCLEOTIDE SEQUENCE [LARGE SCALE GENOMIC DNA]</scope>
    <source>
        <strain evidence="1 2">L5</strain>
    </source>
</reference>
<proteinExistence type="predicted"/>
<dbReference type="Proteomes" id="UP000486760">
    <property type="component" value="Unassembled WGS sequence"/>
</dbReference>
<accession>A0A7V7FYR4</accession>
<dbReference type="RefSeq" id="WP_149329421.1">
    <property type="nucleotide sequence ID" value="NZ_VTPY01000006.1"/>
</dbReference>